<dbReference type="Gene3D" id="2.40.160.50">
    <property type="entry name" value="membrane protein fhac: a member of the omp85/tpsb transporter family"/>
    <property type="match status" value="1"/>
</dbReference>
<dbReference type="PANTHER" id="PTHR32161:SF8">
    <property type="entry name" value="DPP6 N-TERMINAL DOMAIN-LIKE PROTEIN"/>
    <property type="match status" value="1"/>
</dbReference>
<dbReference type="Pfam" id="PF01103">
    <property type="entry name" value="Omp85"/>
    <property type="match status" value="1"/>
</dbReference>
<dbReference type="SUPFAM" id="SSF82171">
    <property type="entry name" value="DPP6 N-terminal domain-like"/>
    <property type="match status" value="1"/>
</dbReference>
<dbReference type="InterPro" id="IPR000184">
    <property type="entry name" value="Bac_surfAg_D15"/>
</dbReference>
<evidence type="ECO:0000256" key="2">
    <source>
        <dbReference type="ARBA" id="ARBA00023136"/>
    </source>
</evidence>
<evidence type="ECO:0000313" key="4">
    <source>
        <dbReference type="EMBL" id="TMQ57149.1"/>
    </source>
</evidence>
<proteinExistence type="predicted"/>
<reference evidence="4 5" key="1">
    <citation type="journal article" date="2019" name="Nat. Microbiol.">
        <title>Mediterranean grassland soil C-N compound turnover is dependent on rainfall and depth, and is mediated by genomically divergent microorganisms.</title>
        <authorList>
            <person name="Diamond S."/>
            <person name="Andeer P.F."/>
            <person name="Li Z."/>
            <person name="Crits-Christoph A."/>
            <person name="Burstein D."/>
            <person name="Anantharaman K."/>
            <person name="Lane K.R."/>
            <person name="Thomas B.C."/>
            <person name="Pan C."/>
            <person name="Northen T.R."/>
            <person name="Banfield J.F."/>
        </authorList>
    </citation>
    <scope>NUCLEOTIDE SEQUENCE [LARGE SCALE GENOMIC DNA]</scope>
    <source>
        <strain evidence="4">WS_2</strain>
    </source>
</reference>
<gene>
    <name evidence="4" type="ORF">E6K72_03895</name>
</gene>
<comment type="subcellular location">
    <subcellularLocation>
        <location evidence="1">Membrane</location>
    </subcellularLocation>
</comment>
<dbReference type="Proteomes" id="UP000317716">
    <property type="component" value="Unassembled WGS sequence"/>
</dbReference>
<feature type="non-terminal residue" evidence="4">
    <location>
        <position position="1"/>
    </location>
</feature>
<sequence length="688" mass="76491">EDFETAFRIVFGVSLAEADESWFSGLRRRYYPTVATTTRASEIAKRLTMGGRFNLGPRVLPARDPADTTIRFCHFAASEAGVDLLLNEPGGGRSRHTRRLLRGGQSPSFESFHLFRSRPDASASGRIVLSSKHGGRDELYIVDSKRGRIVRHMEFPGLVAMNDPCLVPGDSAVVFSAQDFSGRTDLYRASWPKDRVRLERLTNDDFDDLEPDVSPDGQWVAFASDRGTGGCDYSLFRLSLATGAIEPLSHPPSGDDRQPVYSPDGRWLAFRSTRGGTSDLYVRPAEPSFEARRLTHLAGPAMDPDWLAGSHGLLFTAQQAITFQTYHVAFNPDTLPVEHETLREAPVALAEKIDEDAPQHYVRQLGLDLVQNGVGFDPGMGGGGGGQIALSDVLGNEQVYLYLSNDSQRYGNFWDGFEGGITYYNRGRRLNYGLGIFRLTQVYDAQLDVVRRERRVGLVGLAAYPFDKFMRLEGSMLLRHASDHRLQNGLSTDVDLISNFVSLVYDNTRWGWIGPNMGSRLMLSAGFTRDLTSGAGDYGTLLAEIRQYRTLLPGVVAATRVQAQSSLGRDAQRYYLGGPYSLRGYDRRTMSGVETTLLQEEVRFPILRGMTLAIPSAWVFPTVNGAAFADVAWSWNHARPEQLGSVGTSVFIGGGYFPALRWDFAWLTPDFHTYSKHVYKRFSVGFNF</sequence>
<evidence type="ECO:0000259" key="3">
    <source>
        <dbReference type="Pfam" id="PF01103"/>
    </source>
</evidence>
<dbReference type="PANTHER" id="PTHR32161">
    <property type="entry name" value="DPP6 N-TERMINAL DOMAIN-LIKE PROTEIN"/>
    <property type="match status" value="1"/>
</dbReference>
<feature type="domain" description="Bacterial surface antigen (D15)" evidence="3">
    <location>
        <begin position="496"/>
        <end position="666"/>
    </location>
</feature>
<accession>A0A538T0I2</accession>
<evidence type="ECO:0000313" key="5">
    <source>
        <dbReference type="Proteomes" id="UP000317716"/>
    </source>
</evidence>
<evidence type="ECO:0000256" key="1">
    <source>
        <dbReference type="ARBA" id="ARBA00004370"/>
    </source>
</evidence>
<dbReference type="InterPro" id="IPR011659">
    <property type="entry name" value="WD40"/>
</dbReference>
<dbReference type="AlphaFoldDB" id="A0A538T0I2"/>
<keyword evidence="2" id="KW-0472">Membrane</keyword>
<dbReference type="Gene3D" id="2.120.10.30">
    <property type="entry name" value="TolB, C-terminal domain"/>
    <property type="match status" value="2"/>
</dbReference>
<protein>
    <recommendedName>
        <fullName evidence="3">Bacterial surface antigen (D15) domain-containing protein</fullName>
    </recommendedName>
</protein>
<dbReference type="GO" id="GO:0019867">
    <property type="term" value="C:outer membrane"/>
    <property type="evidence" value="ECO:0007669"/>
    <property type="project" value="InterPro"/>
</dbReference>
<dbReference type="Pfam" id="PF07676">
    <property type="entry name" value="PD40"/>
    <property type="match status" value="2"/>
</dbReference>
<organism evidence="4 5">
    <name type="scientific">Eiseniibacteriota bacterium</name>
    <dbReference type="NCBI Taxonomy" id="2212470"/>
    <lineage>
        <taxon>Bacteria</taxon>
        <taxon>Candidatus Eiseniibacteriota</taxon>
    </lineage>
</organism>
<dbReference type="EMBL" id="VBOS01000133">
    <property type="protein sequence ID" value="TMQ57149.1"/>
    <property type="molecule type" value="Genomic_DNA"/>
</dbReference>
<name>A0A538T0I2_UNCEI</name>
<comment type="caution">
    <text evidence="4">The sequence shown here is derived from an EMBL/GenBank/DDBJ whole genome shotgun (WGS) entry which is preliminary data.</text>
</comment>
<dbReference type="InterPro" id="IPR011042">
    <property type="entry name" value="6-blade_b-propeller_TolB-like"/>
</dbReference>